<dbReference type="SMART" id="SM00220">
    <property type="entry name" value="S_TKc"/>
    <property type="match status" value="1"/>
</dbReference>
<evidence type="ECO:0000256" key="1">
    <source>
        <dbReference type="ARBA" id="ARBA00012513"/>
    </source>
</evidence>
<dbReference type="InterPro" id="IPR000719">
    <property type="entry name" value="Prot_kinase_dom"/>
</dbReference>
<dbReference type="PROSITE" id="PS00108">
    <property type="entry name" value="PROTEIN_KINASE_ST"/>
    <property type="match status" value="1"/>
</dbReference>
<feature type="region of interest" description="Disordered" evidence="9">
    <location>
        <begin position="419"/>
        <end position="474"/>
    </location>
</feature>
<keyword evidence="5 11" id="KW-0418">Kinase</keyword>
<evidence type="ECO:0000256" key="2">
    <source>
        <dbReference type="ARBA" id="ARBA00022527"/>
    </source>
</evidence>
<dbReference type="EC" id="2.7.11.1" evidence="1"/>
<dbReference type="GO" id="GO:0004674">
    <property type="term" value="F:protein serine/threonine kinase activity"/>
    <property type="evidence" value="ECO:0007669"/>
    <property type="project" value="UniProtKB-KW"/>
</dbReference>
<sequence length="474" mass="53132">MAQAARALRKVVLEDKTPPSHNLPAGHIWKYSKTIGGGAQGKAHLWVHLDETQKVIDHIVIKNFTVESTNAITEHGPTGRIPTEAYISQLLVPVESKDFYTVPILACQPITSSTAGWRTYSPYYSLGNLESLVNKHTADSPLPEAFLWFFFYRMAKALVAMDETLRKDDKGPVIVHNDIKPHNIFLGSPGSLGKDADFVMYPPAYLGDFGLAFTTRLGDERSSEAGGAFGWWPPEHHTTEHYHGHSSSSTNVWQIGFLILCAINGITDPDQPNADAVLRYDDDDMQRWGTKTWITTKHNETSEDDGPYHHAVALAEAEEEEDEQEEEEKEEEDDPVEDEDLILPAIHRKRKSTYPSPTPKRLKGTSTVSREILQRRYALVAKQMKLGKTSQILDAHADDKDFLLADGYKLKHYRDEEFDPETFFSSPDPGPIKHMTVAEPEPEAEDDAMPGSTTAEDDSTPGFTFKFAKRKDVP</sequence>
<dbReference type="InterPro" id="IPR011009">
    <property type="entry name" value="Kinase-like_dom_sf"/>
</dbReference>
<dbReference type="Pfam" id="PF00069">
    <property type="entry name" value="Pkinase"/>
    <property type="match status" value="1"/>
</dbReference>
<keyword evidence="4" id="KW-0547">Nucleotide-binding</keyword>
<evidence type="ECO:0000259" key="10">
    <source>
        <dbReference type="PROSITE" id="PS50011"/>
    </source>
</evidence>
<evidence type="ECO:0000256" key="4">
    <source>
        <dbReference type="ARBA" id="ARBA00022741"/>
    </source>
</evidence>
<name>A0A9P8FFF6_AURME</name>
<dbReference type="PROSITE" id="PS50011">
    <property type="entry name" value="PROTEIN_KINASE_DOM"/>
    <property type="match status" value="1"/>
</dbReference>
<comment type="caution">
    <text evidence="11">The sequence shown here is derived from an EMBL/GenBank/DDBJ whole genome shotgun (WGS) entry which is preliminary data.</text>
</comment>
<evidence type="ECO:0000256" key="7">
    <source>
        <dbReference type="ARBA" id="ARBA00047899"/>
    </source>
</evidence>
<dbReference type="Proteomes" id="UP000729357">
    <property type="component" value="Unassembled WGS sequence"/>
</dbReference>
<accession>A0A9P8FFF6</accession>
<comment type="catalytic activity">
    <reaction evidence="7">
        <text>L-threonyl-[protein] + ATP = O-phospho-L-threonyl-[protein] + ADP + H(+)</text>
        <dbReference type="Rhea" id="RHEA:46608"/>
        <dbReference type="Rhea" id="RHEA-COMP:11060"/>
        <dbReference type="Rhea" id="RHEA-COMP:11605"/>
        <dbReference type="ChEBI" id="CHEBI:15378"/>
        <dbReference type="ChEBI" id="CHEBI:30013"/>
        <dbReference type="ChEBI" id="CHEBI:30616"/>
        <dbReference type="ChEBI" id="CHEBI:61977"/>
        <dbReference type="ChEBI" id="CHEBI:456216"/>
        <dbReference type="EC" id="2.7.11.1"/>
    </reaction>
</comment>
<comment type="catalytic activity">
    <reaction evidence="8">
        <text>L-seryl-[protein] + ATP = O-phospho-L-seryl-[protein] + ADP + H(+)</text>
        <dbReference type="Rhea" id="RHEA:17989"/>
        <dbReference type="Rhea" id="RHEA-COMP:9863"/>
        <dbReference type="Rhea" id="RHEA-COMP:11604"/>
        <dbReference type="ChEBI" id="CHEBI:15378"/>
        <dbReference type="ChEBI" id="CHEBI:29999"/>
        <dbReference type="ChEBI" id="CHEBI:30616"/>
        <dbReference type="ChEBI" id="CHEBI:83421"/>
        <dbReference type="ChEBI" id="CHEBI:456216"/>
        <dbReference type="EC" id="2.7.11.1"/>
    </reaction>
</comment>
<dbReference type="Gene3D" id="1.10.510.10">
    <property type="entry name" value="Transferase(Phosphotransferase) domain 1"/>
    <property type="match status" value="1"/>
</dbReference>
<dbReference type="PANTHER" id="PTHR43671:SF98">
    <property type="entry name" value="SERINE_THREONINE-PROTEIN KINASE NEK11"/>
    <property type="match status" value="1"/>
</dbReference>
<dbReference type="SUPFAM" id="SSF56112">
    <property type="entry name" value="Protein kinase-like (PK-like)"/>
    <property type="match status" value="1"/>
</dbReference>
<proteinExistence type="predicted"/>
<protein>
    <recommendedName>
        <fullName evidence="1">non-specific serine/threonine protein kinase</fullName>
        <ecNumber evidence="1">2.7.11.1</ecNumber>
    </recommendedName>
</protein>
<evidence type="ECO:0000256" key="5">
    <source>
        <dbReference type="ARBA" id="ARBA00022777"/>
    </source>
</evidence>
<evidence type="ECO:0000256" key="9">
    <source>
        <dbReference type="SAM" id="MobiDB-lite"/>
    </source>
</evidence>
<evidence type="ECO:0000256" key="3">
    <source>
        <dbReference type="ARBA" id="ARBA00022679"/>
    </source>
</evidence>
<feature type="region of interest" description="Disordered" evidence="9">
    <location>
        <begin position="315"/>
        <end position="367"/>
    </location>
</feature>
<reference evidence="11" key="1">
    <citation type="journal article" date="2021" name="J Fungi (Basel)">
        <title>Virulence traits and population genomics of the black yeast Aureobasidium melanogenum.</title>
        <authorList>
            <person name="Cernosa A."/>
            <person name="Sun X."/>
            <person name="Gostincar C."/>
            <person name="Fang C."/>
            <person name="Gunde-Cimerman N."/>
            <person name="Song Z."/>
        </authorList>
    </citation>
    <scope>NUCLEOTIDE SEQUENCE</scope>
    <source>
        <strain evidence="11">EXF-9298</strain>
    </source>
</reference>
<dbReference type="AlphaFoldDB" id="A0A9P8FFF6"/>
<keyword evidence="3" id="KW-0808">Transferase</keyword>
<dbReference type="PANTHER" id="PTHR43671">
    <property type="entry name" value="SERINE/THREONINE-PROTEIN KINASE NEK"/>
    <property type="match status" value="1"/>
</dbReference>
<organism evidence="11 12">
    <name type="scientific">Aureobasidium melanogenum</name>
    <name type="common">Aureobasidium pullulans var. melanogenum</name>
    <dbReference type="NCBI Taxonomy" id="46634"/>
    <lineage>
        <taxon>Eukaryota</taxon>
        <taxon>Fungi</taxon>
        <taxon>Dikarya</taxon>
        <taxon>Ascomycota</taxon>
        <taxon>Pezizomycotina</taxon>
        <taxon>Dothideomycetes</taxon>
        <taxon>Dothideomycetidae</taxon>
        <taxon>Dothideales</taxon>
        <taxon>Saccotheciaceae</taxon>
        <taxon>Aureobasidium</taxon>
    </lineage>
</organism>
<keyword evidence="2" id="KW-0723">Serine/threonine-protein kinase</keyword>
<feature type="domain" description="Protein kinase" evidence="10">
    <location>
        <begin position="29"/>
        <end position="346"/>
    </location>
</feature>
<keyword evidence="12" id="KW-1185">Reference proteome</keyword>
<gene>
    <name evidence="11" type="ORF">KCU98_g13793</name>
</gene>
<keyword evidence="6" id="KW-0067">ATP-binding</keyword>
<evidence type="ECO:0000313" key="12">
    <source>
        <dbReference type="Proteomes" id="UP000729357"/>
    </source>
</evidence>
<dbReference type="InterPro" id="IPR050660">
    <property type="entry name" value="NEK_Ser/Thr_kinase"/>
</dbReference>
<evidence type="ECO:0000256" key="8">
    <source>
        <dbReference type="ARBA" id="ARBA00048679"/>
    </source>
</evidence>
<feature type="compositionally biased region" description="Acidic residues" evidence="9">
    <location>
        <begin position="316"/>
        <end position="341"/>
    </location>
</feature>
<dbReference type="EMBL" id="JAHFXS010002602">
    <property type="protein sequence ID" value="KAG9971564.1"/>
    <property type="molecule type" value="Genomic_DNA"/>
</dbReference>
<dbReference type="InterPro" id="IPR008271">
    <property type="entry name" value="Ser/Thr_kinase_AS"/>
</dbReference>
<reference evidence="11" key="2">
    <citation type="submission" date="2021-08" db="EMBL/GenBank/DDBJ databases">
        <authorList>
            <person name="Gostincar C."/>
            <person name="Sun X."/>
            <person name="Song Z."/>
            <person name="Gunde-Cimerman N."/>
        </authorList>
    </citation>
    <scope>NUCLEOTIDE SEQUENCE</scope>
    <source>
        <strain evidence="11">EXF-9298</strain>
    </source>
</reference>
<dbReference type="GO" id="GO:0005524">
    <property type="term" value="F:ATP binding"/>
    <property type="evidence" value="ECO:0007669"/>
    <property type="project" value="UniProtKB-KW"/>
</dbReference>
<evidence type="ECO:0000313" key="11">
    <source>
        <dbReference type="EMBL" id="KAG9971564.1"/>
    </source>
</evidence>
<feature type="non-terminal residue" evidence="11">
    <location>
        <position position="1"/>
    </location>
</feature>
<evidence type="ECO:0000256" key="6">
    <source>
        <dbReference type="ARBA" id="ARBA00022840"/>
    </source>
</evidence>